<dbReference type="GO" id="GO:0019814">
    <property type="term" value="C:immunoglobulin complex"/>
    <property type="evidence" value="ECO:0007669"/>
    <property type="project" value="UniProtKB-KW"/>
</dbReference>
<keyword evidence="2" id="KW-1064">Adaptive immunity</keyword>
<dbReference type="SUPFAM" id="SSF48726">
    <property type="entry name" value="Immunoglobulin"/>
    <property type="match status" value="1"/>
</dbReference>
<feature type="non-terminal residue" evidence="5">
    <location>
        <position position="64"/>
    </location>
</feature>
<accession>A0A091QL58</accession>
<sequence length="64" mass="6816">MMWVRQAPGKGLEWVGGINGPGATYYAPSFQGRATISRADAQSSVTLQLSSLELGDTGTYYCAK</sequence>
<dbReference type="InterPro" id="IPR050199">
    <property type="entry name" value="IgHV"/>
</dbReference>
<evidence type="ECO:0000256" key="3">
    <source>
        <dbReference type="ARBA" id="ARBA00043265"/>
    </source>
</evidence>
<organism evidence="5 6">
    <name type="scientific">Merops nubicus</name>
    <name type="common">Northern carmine bee-eater</name>
    <dbReference type="NCBI Taxonomy" id="57421"/>
    <lineage>
        <taxon>Eukaryota</taxon>
        <taxon>Metazoa</taxon>
        <taxon>Chordata</taxon>
        <taxon>Craniata</taxon>
        <taxon>Vertebrata</taxon>
        <taxon>Euteleostomi</taxon>
        <taxon>Archelosauria</taxon>
        <taxon>Archosauria</taxon>
        <taxon>Dinosauria</taxon>
        <taxon>Saurischia</taxon>
        <taxon>Theropoda</taxon>
        <taxon>Coelurosauria</taxon>
        <taxon>Aves</taxon>
        <taxon>Neognathae</taxon>
        <taxon>Neoaves</taxon>
        <taxon>Telluraves</taxon>
        <taxon>Coraciimorphae</taxon>
        <taxon>Coraciiformes</taxon>
        <taxon>Meropidae</taxon>
        <taxon>Merops</taxon>
    </lineage>
</organism>
<dbReference type="GO" id="GO:0005576">
    <property type="term" value="C:extracellular region"/>
    <property type="evidence" value="ECO:0007669"/>
    <property type="project" value="UniProtKB-ARBA"/>
</dbReference>
<evidence type="ECO:0000256" key="2">
    <source>
        <dbReference type="ARBA" id="ARBA00023130"/>
    </source>
</evidence>
<name>A0A091QL58_MERNU</name>
<dbReference type="SMART" id="SM00406">
    <property type="entry name" value="IGv"/>
    <property type="match status" value="1"/>
</dbReference>
<proteinExistence type="predicted"/>
<keyword evidence="3" id="KW-1280">Immunoglobulin</keyword>
<dbReference type="AlphaFoldDB" id="A0A091QL58"/>
<dbReference type="PANTHER" id="PTHR23266">
    <property type="entry name" value="IMMUNOGLOBULIN HEAVY CHAIN"/>
    <property type="match status" value="1"/>
</dbReference>
<reference evidence="5 6" key="1">
    <citation type="submission" date="2014-04" db="EMBL/GenBank/DDBJ databases">
        <title>Genome evolution of avian class.</title>
        <authorList>
            <person name="Zhang G."/>
            <person name="Li C."/>
        </authorList>
    </citation>
    <scope>NUCLEOTIDE SEQUENCE [LARGE SCALE GENOMIC DNA]</scope>
    <source>
        <strain evidence="5">BGI_N331</strain>
    </source>
</reference>
<dbReference type="Gene3D" id="2.60.40.10">
    <property type="entry name" value="Immunoglobulins"/>
    <property type="match status" value="1"/>
</dbReference>
<dbReference type="InterPro" id="IPR007110">
    <property type="entry name" value="Ig-like_dom"/>
</dbReference>
<keyword evidence="6" id="KW-1185">Reference proteome</keyword>
<dbReference type="GO" id="GO:0002250">
    <property type="term" value="P:adaptive immune response"/>
    <property type="evidence" value="ECO:0007669"/>
    <property type="project" value="UniProtKB-KW"/>
</dbReference>
<evidence type="ECO:0000313" key="5">
    <source>
        <dbReference type="EMBL" id="KFQ27654.1"/>
    </source>
</evidence>
<dbReference type="PROSITE" id="PS50835">
    <property type="entry name" value="IG_LIKE"/>
    <property type="match status" value="1"/>
</dbReference>
<dbReference type="InterPro" id="IPR013106">
    <property type="entry name" value="Ig_V-set"/>
</dbReference>
<gene>
    <name evidence="5" type="ORF">N331_10297</name>
</gene>
<evidence type="ECO:0000256" key="1">
    <source>
        <dbReference type="ARBA" id="ARBA00022859"/>
    </source>
</evidence>
<protein>
    <submittedName>
        <fullName evidence="5">Ig heavy chain V-III region WEA</fullName>
    </submittedName>
</protein>
<evidence type="ECO:0000313" key="6">
    <source>
        <dbReference type="Proteomes" id="UP000052967"/>
    </source>
</evidence>
<dbReference type="InterPro" id="IPR013783">
    <property type="entry name" value="Ig-like_fold"/>
</dbReference>
<keyword evidence="1" id="KW-0391">Immunity</keyword>
<dbReference type="InterPro" id="IPR036179">
    <property type="entry name" value="Ig-like_dom_sf"/>
</dbReference>
<dbReference type="Pfam" id="PF07686">
    <property type="entry name" value="V-set"/>
    <property type="match status" value="1"/>
</dbReference>
<evidence type="ECO:0000259" key="4">
    <source>
        <dbReference type="PROSITE" id="PS50835"/>
    </source>
</evidence>
<feature type="domain" description="Ig-like" evidence="4">
    <location>
        <begin position="1"/>
        <end position="64"/>
    </location>
</feature>
<dbReference type="Proteomes" id="UP000052967">
    <property type="component" value="Unassembled WGS sequence"/>
</dbReference>
<dbReference type="EMBL" id="KK701686">
    <property type="protein sequence ID" value="KFQ27654.1"/>
    <property type="molecule type" value="Genomic_DNA"/>
</dbReference>